<name>A0A0A8V7N9_YERRU</name>
<protein>
    <submittedName>
        <fullName evidence="2">PilN family type IV pilus biogenesis protein</fullName>
    </submittedName>
</protein>
<dbReference type="GeneID" id="66881321"/>
<accession>A0A0A8V7N9</accession>
<dbReference type="AlphaFoldDB" id="A0A0A8V7N9"/>
<organism evidence="2 3">
    <name type="scientific">Yersinia ruckeri</name>
    <dbReference type="NCBI Taxonomy" id="29486"/>
    <lineage>
        <taxon>Bacteria</taxon>
        <taxon>Pseudomonadati</taxon>
        <taxon>Pseudomonadota</taxon>
        <taxon>Gammaproteobacteria</taxon>
        <taxon>Enterobacterales</taxon>
        <taxon>Yersiniaceae</taxon>
        <taxon>Yersinia</taxon>
    </lineage>
</organism>
<proteinExistence type="predicted"/>
<dbReference type="RefSeq" id="WP_143715016.1">
    <property type="nucleotide sequence ID" value="NZ_CCYO01000001.1"/>
</dbReference>
<feature type="chain" id="PRO_5030004141" evidence="1">
    <location>
        <begin position="23"/>
        <end position="217"/>
    </location>
</feature>
<feature type="signal peptide" evidence="1">
    <location>
        <begin position="1"/>
        <end position="22"/>
    </location>
</feature>
<evidence type="ECO:0000256" key="1">
    <source>
        <dbReference type="SAM" id="SignalP"/>
    </source>
</evidence>
<evidence type="ECO:0000313" key="2">
    <source>
        <dbReference type="EMBL" id="SUQ37507.1"/>
    </source>
</evidence>
<keyword evidence="3" id="KW-1185">Reference proteome</keyword>
<sequence length="217" mass="23540">MKRQFFRCVLTTLLSLPLVATAQTSLSLPNNGKNEMDRQVAIHTQILRVEAPSNNKKIDWSAVVKSPFTDTPADEFSGVAIVDEKPGAKGFISALSTQATVSVITQSTTLTTNQAVAPFQYQQESGSNNEGVNMTVLPLLMPSSSKMQLQLSLSGYDTQIQPFSSGGNTVELTKTHLKTFTQRVNIQSGQTLVLSGMSSNQGERHKTLILITPVILE</sequence>
<dbReference type="Proteomes" id="UP000255169">
    <property type="component" value="Unassembled WGS sequence"/>
</dbReference>
<gene>
    <name evidence="2" type="ORF">NCTC10476_03636</name>
</gene>
<keyword evidence="1" id="KW-0732">Signal</keyword>
<reference evidence="2 3" key="1">
    <citation type="submission" date="2018-06" db="EMBL/GenBank/DDBJ databases">
        <authorList>
            <consortium name="Pathogen Informatics"/>
            <person name="Doyle S."/>
        </authorList>
    </citation>
    <scope>NUCLEOTIDE SEQUENCE [LARGE SCALE GENOMIC DNA]</scope>
    <source>
        <strain evidence="2 3">NCTC10476</strain>
    </source>
</reference>
<dbReference type="EMBL" id="UHJG01000003">
    <property type="protein sequence ID" value="SUQ37507.1"/>
    <property type="molecule type" value="Genomic_DNA"/>
</dbReference>
<evidence type="ECO:0000313" key="3">
    <source>
        <dbReference type="Proteomes" id="UP000255169"/>
    </source>
</evidence>